<dbReference type="SUPFAM" id="SSF53649">
    <property type="entry name" value="Alkaline phosphatase-like"/>
    <property type="match status" value="1"/>
</dbReference>
<dbReference type="InterPro" id="IPR050448">
    <property type="entry name" value="OpgB/LTA_synthase_biosynth"/>
</dbReference>
<feature type="transmembrane region" description="Helical" evidence="9">
    <location>
        <begin position="140"/>
        <end position="160"/>
    </location>
</feature>
<feature type="transmembrane region" description="Helical" evidence="9">
    <location>
        <begin position="54"/>
        <end position="75"/>
    </location>
</feature>
<protein>
    <submittedName>
        <fullName evidence="11">Sulfatase</fullName>
    </submittedName>
</protein>
<keyword evidence="12" id="KW-1185">Reference proteome</keyword>
<evidence type="ECO:0000256" key="5">
    <source>
        <dbReference type="ARBA" id="ARBA00023136"/>
    </source>
</evidence>
<dbReference type="InterPro" id="IPR000917">
    <property type="entry name" value="Sulfatase_N"/>
</dbReference>
<evidence type="ECO:0000256" key="6">
    <source>
        <dbReference type="PIRSR" id="PIRSR005091-1"/>
    </source>
</evidence>
<evidence type="ECO:0000256" key="9">
    <source>
        <dbReference type="SAM" id="Phobius"/>
    </source>
</evidence>
<keyword evidence="7" id="KW-0464">Manganese</keyword>
<dbReference type="AlphaFoldDB" id="A0A444VPV9"/>
<gene>
    <name evidence="11" type="ORF">DN53_01015</name>
</gene>
<evidence type="ECO:0000256" key="1">
    <source>
        <dbReference type="ARBA" id="ARBA00004651"/>
    </source>
</evidence>
<accession>A0A444VPV9</accession>
<evidence type="ECO:0000313" key="12">
    <source>
        <dbReference type="Proteomes" id="UP000290261"/>
    </source>
</evidence>
<dbReference type="GO" id="GO:0046872">
    <property type="term" value="F:metal ion binding"/>
    <property type="evidence" value="ECO:0007669"/>
    <property type="project" value="UniProtKB-KW"/>
</dbReference>
<feature type="transmembrane region" description="Helical" evidence="9">
    <location>
        <begin position="12"/>
        <end position="34"/>
    </location>
</feature>
<evidence type="ECO:0000259" key="10">
    <source>
        <dbReference type="Pfam" id="PF00884"/>
    </source>
</evidence>
<keyword evidence="3 9" id="KW-0812">Transmembrane</keyword>
<dbReference type="GO" id="GO:0005886">
    <property type="term" value="C:plasma membrane"/>
    <property type="evidence" value="ECO:0007669"/>
    <property type="project" value="UniProtKB-SubCell"/>
</dbReference>
<feature type="transmembrane region" description="Helical" evidence="9">
    <location>
        <begin position="87"/>
        <end position="106"/>
    </location>
</feature>
<evidence type="ECO:0000256" key="4">
    <source>
        <dbReference type="ARBA" id="ARBA00022989"/>
    </source>
</evidence>
<feature type="domain" description="Sulfatase N-terminal" evidence="10">
    <location>
        <begin position="278"/>
        <end position="561"/>
    </location>
</feature>
<dbReference type="InterPro" id="IPR012160">
    <property type="entry name" value="LtaS-like"/>
</dbReference>
<feature type="binding site" evidence="7">
    <location>
        <position position="458"/>
    </location>
    <ligand>
        <name>substrate</name>
    </ligand>
</feature>
<feature type="binding site" evidence="8">
    <location>
        <position position="510"/>
    </location>
    <ligand>
        <name>Mn(2+)</name>
        <dbReference type="ChEBI" id="CHEBI:29035"/>
    </ligand>
</feature>
<feature type="active site" evidence="6">
    <location>
        <position position="326"/>
    </location>
</feature>
<dbReference type="EMBL" id="JJMP01000001">
    <property type="protein sequence ID" value="RYC52831.1"/>
    <property type="molecule type" value="Genomic_DNA"/>
</dbReference>
<dbReference type="PANTHER" id="PTHR47371:SF3">
    <property type="entry name" value="PHOSPHOGLYCEROL TRANSFERASE I"/>
    <property type="match status" value="1"/>
</dbReference>
<keyword evidence="2" id="KW-1003">Cell membrane</keyword>
<proteinExistence type="predicted"/>
<dbReference type="PIRSF" id="PIRSF005091">
    <property type="entry name" value="Mmb_sulf_HI1246"/>
    <property type="match status" value="1"/>
</dbReference>
<feature type="binding site" evidence="8">
    <location>
        <position position="326"/>
    </location>
    <ligand>
        <name>Mn(2+)</name>
        <dbReference type="ChEBI" id="CHEBI:29035"/>
    </ligand>
</feature>
<dbReference type="Gene3D" id="3.30.1120.80">
    <property type="match status" value="1"/>
</dbReference>
<evidence type="ECO:0000256" key="2">
    <source>
        <dbReference type="ARBA" id="ARBA00022475"/>
    </source>
</evidence>
<dbReference type="Proteomes" id="UP000290261">
    <property type="component" value="Unassembled WGS sequence"/>
</dbReference>
<dbReference type="CDD" id="cd16015">
    <property type="entry name" value="LTA_synthase"/>
    <property type="match status" value="1"/>
</dbReference>
<dbReference type="RefSeq" id="WP_129652557.1">
    <property type="nucleotide sequence ID" value="NZ_ML142907.1"/>
</dbReference>
<evidence type="ECO:0000313" key="11">
    <source>
        <dbReference type="EMBL" id="RYC52831.1"/>
    </source>
</evidence>
<dbReference type="PANTHER" id="PTHR47371">
    <property type="entry name" value="LIPOTEICHOIC ACID SYNTHASE"/>
    <property type="match status" value="1"/>
</dbReference>
<feature type="binding site" evidence="8">
    <location>
        <position position="286"/>
    </location>
    <ligand>
        <name>Mn(2+)</name>
        <dbReference type="ChEBI" id="CHEBI:29035"/>
    </ligand>
</feature>
<comment type="caution">
    <text evidence="11">The sequence shown here is derived from an EMBL/GenBank/DDBJ whole genome shotgun (WGS) entry which is preliminary data.</text>
</comment>
<reference evidence="11 12" key="1">
    <citation type="submission" date="2014-04" db="EMBL/GenBank/DDBJ databases">
        <title>Whole genome of Muricauda olearia.</title>
        <authorList>
            <person name="Zhang X.-H."/>
            <person name="Tang K."/>
        </authorList>
    </citation>
    <scope>NUCLEOTIDE SEQUENCE [LARGE SCALE GENOMIC DNA]</scope>
    <source>
        <strain evidence="11 12">Th120</strain>
    </source>
</reference>
<comment type="subcellular location">
    <subcellularLocation>
        <location evidence="1">Cell membrane</location>
        <topology evidence="1">Multi-pass membrane protein</topology>
    </subcellularLocation>
</comment>
<feature type="binding site" evidence="8">
    <location>
        <position position="511"/>
    </location>
    <ligand>
        <name>Mn(2+)</name>
        <dbReference type="ChEBI" id="CHEBI:29035"/>
    </ligand>
</feature>
<dbReference type="Pfam" id="PF00884">
    <property type="entry name" value="Sulfatase"/>
    <property type="match status" value="1"/>
</dbReference>
<name>A0A444VPV9_9FLAO</name>
<evidence type="ECO:0000256" key="3">
    <source>
        <dbReference type="ARBA" id="ARBA00022692"/>
    </source>
</evidence>
<evidence type="ECO:0000256" key="7">
    <source>
        <dbReference type="PIRSR" id="PIRSR005091-2"/>
    </source>
</evidence>
<keyword evidence="7" id="KW-0479">Metal-binding</keyword>
<keyword evidence="4 9" id="KW-1133">Transmembrane helix</keyword>
<dbReference type="Gene3D" id="3.40.720.10">
    <property type="entry name" value="Alkaline Phosphatase, subunit A"/>
    <property type="match status" value="1"/>
</dbReference>
<sequence>MLKNIFPSRFSIINAFSVLFLGLSFLVRLTFLLMDFSQVEHSFWGLLKVFLVGFFFDLGTLSFFYVVASLYFLLLPQRLYGSIFDRIVCYFGLAIGLLIIYFSFFAEITFWDEFQRRFNFIAVDYLIYTYEVIKNINESYPLPLLIGGMLLLVALTVWLFNRKRILKNAFASTTSFRQKLVPTGMAMVIMLFFAGTIKNEQAELSNNRYNNELSKAGIYSFFAAFRNNELSYTDFYKTLPERNVLATVEEQIKAPSDSLLFPEKNILRLVKGEVEKKPNVVLICVESLSARYLGVFGNDKNLTPHLDSIAKAEAYFTNVYATGTRTVRGMEAITLAIPPTPGRSIVKREHNRDLYTIGEVFKSKGYSRTFFYGGDGYFDNMDKFFSGNGFDIVDRGRGFLPSGDIVTDRRNIEDDEVTFENAWGVCDEDIFGKVLQEAERSSKNGVPFFNFIMTTSNHKPYTYPEGKIDIPSGTGRSGAVKYTDYAIGNFLRKAKTKPWYKNTVFVIMADHCGSSAGKWELDVANYRIPAILVNFDGFKQRQITQQCSQIDVMPSVFSLLGWQYRNNFFGRDVFSMEPSGQRAFIGNYRKLGLLKSDDLMVLGDGKTANQYKWDQADNSLTREAVDTTFLNQTISFYQLADHLYNHGGLDVKLAQ</sequence>
<keyword evidence="5 9" id="KW-0472">Membrane</keyword>
<dbReference type="InterPro" id="IPR017850">
    <property type="entry name" value="Alkaline_phosphatase_core_sf"/>
</dbReference>
<feature type="transmembrane region" description="Helical" evidence="9">
    <location>
        <begin position="180"/>
        <end position="197"/>
    </location>
</feature>
<evidence type="ECO:0000256" key="8">
    <source>
        <dbReference type="PIRSR" id="PIRSR005091-3"/>
    </source>
</evidence>
<organism evidence="11 12">
    <name type="scientific">Flagellimonas olearia</name>
    <dbReference type="NCBI Taxonomy" id="552546"/>
    <lineage>
        <taxon>Bacteria</taxon>
        <taxon>Pseudomonadati</taxon>
        <taxon>Bacteroidota</taxon>
        <taxon>Flavobacteriia</taxon>
        <taxon>Flavobacteriales</taxon>
        <taxon>Flavobacteriaceae</taxon>
        <taxon>Flagellimonas</taxon>
    </lineage>
</organism>